<dbReference type="GO" id="GO:0005524">
    <property type="term" value="F:ATP binding"/>
    <property type="evidence" value="ECO:0007669"/>
    <property type="project" value="UniProtKB-KW"/>
</dbReference>
<dbReference type="InterPro" id="IPR016064">
    <property type="entry name" value="NAD/diacylglycerol_kinase_sf"/>
</dbReference>
<reference evidence="8 9" key="1">
    <citation type="journal article" date="2024" name="Nat. Commun.">
        <title>Phylogenomics reveals the evolutionary origins of lichenization in chlorophyte algae.</title>
        <authorList>
            <person name="Puginier C."/>
            <person name="Libourel C."/>
            <person name="Otte J."/>
            <person name="Skaloud P."/>
            <person name="Haon M."/>
            <person name="Grisel S."/>
            <person name="Petersen M."/>
            <person name="Berrin J.G."/>
            <person name="Delaux P.M."/>
            <person name="Dal Grande F."/>
            <person name="Keller J."/>
        </authorList>
    </citation>
    <scope>NUCLEOTIDE SEQUENCE [LARGE SCALE GENOMIC DNA]</scope>
    <source>
        <strain evidence="8 9">SAG 2036</strain>
    </source>
</reference>
<evidence type="ECO:0000256" key="7">
    <source>
        <dbReference type="ARBA" id="ARBA00023027"/>
    </source>
</evidence>
<dbReference type="Pfam" id="PF20143">
    <property type="entry name" value="NAD_kinase_C"/>
    <property type="match status" value="1"/>
</dbReference>
<evidence type="ECO:0000256" key="1">
    <source>
        <dbReference type="ARBA" id="ARBA00010995"/>
    </source>
</evidence>
<evidence type="ECO:0000313" key="8">
    <source>
        <dbReference type="EMBL" id="KAK9798159.1"/>
    </source>
</evidence>
<dbReference type="Proteomes" id="UP001465755">
    <property type="component" value="Unassembled WGS sequence"/>
</dbReference>
<dbReference type="Pfam" id="PF01513">
    <property type="entry name" value="NAD_kinase"/>
    <property type="match status" value="1"/>
</dbReference>
<dbReference type="Gene3D" id="3.40.50.10330">
    <property type="entry name" value="Probable inorganic polyphosphate/atp-NAD kinase, domain 1"/>
    <property type="match status" value="1"/>
</dbReference>
<dbReference type="GO" id="GO:0019674">
    <property type="term" value="P:NAD+ metabolic process"/>
    <property type="evidence" value="ECO:0007669"/>
    <property type="project" value="InterPro"/>
</dbReference>
<dbReference type="PANTHER" id="PTHR20275:SF6">
    <property type="entry name" value="NAD KINASE 2, CHLOROPLASTIC"/>
    <property type="match status" value="1"/>
</dbReference>
<comment type="caution">
    <text evidence="8">The sequence shown here is derived from an EMBL/GenBank/DDBJ whole genome shotgun (WGS) entry which is preliminary data.</text>
</comment>
<accession>A0AAW1NWZ4</accession>
<keyword evidence="9" id="KW-1185">Reference proteome</keyword>
<dbReference type="FunFam" id="2.60.200.30:FF:000009">
    <property type="entry name" value="Poly(P)/ATP NAD kinase"/>
    <property type="match status" value="1"/>
</dbReference>
<keyword evidence="6" id="KW-0521">NADP</keyword>
<evidence type="ECO:0000256" key="2">
    <source>
        <dbReference type="ARBA" id="ARBA00022679"/>
    </source>
</evidence>
<dbReference type="AlphaFoldDB" id="A0AAW1NWZ4"/>
<comment type="similarity">
    <text evidence="1">Belongs to the NAD kinase family.</text>
</comment>
<dbReference type="Gene3D" id="2.60.200.30">
    <property type="entry name" value="Probable inorganic polyphosphate/atp-NAD kinase, domain 2"/>
    <property type="match status" value="1"/>
</dbReference>
<keyword evidence="2" id="KW-0808">Transferase</keyword>
<dbReference type="GO" id="GO:0003951">
    <property type="term" value="F:NAD+ kinase activity"/>
    <property type="evidence" value="ECO:0007669"/>
    <property type="project" value="InterPro"/>
</dbReference>
<dbReference type="EMBL" id="JALJOQ010000101">
    <property type="protein sequence ID" value="KAK9798159.1"/>
    <property type="molecule type" value="Genomic_DNA"/>
</dbReference>
<protein>
    <submittedName>
        <fullName evidence="8">Uncharacterized protein</fullName>
    </submittedName>
</protein>
<proteinExistence type="inferred from homology"/>
<keyword evidence="3" id="KW-0547">Nucleotide-binding</keyword>
<evidence type="ECO:0000313" key="9">
    <source>
        <dbReference type="Proteomes" id="UP001465755"/>
    </source>
</evidence>
<dbReference type="SUPFAM" id="SSF111331">
    <property type="entry name" value="NAD kinase/diacylglycerol kinase-like"/>
    <property type="match status" value="1"/>
</dbReference>
<keyword evidence="4" id="KW-0418">Kinase</keyword>
<keyword evidence="5" id="KW-0067">ATP-binding</keyword>
<evidence type="ECO:0000256" key="3">
    <source>
        <dbReference type="ARBA" id="ARBA00022741"/>
    </source>
</evidence>
<dbReference type="GO" id="GO:0006741">
    <property type="term" value="P:NADP+ biosynthetic process"/>
    <property type="evidence" value="ECO:0007669"/>
    <property type="project" value="InterPro"/>
</dbReference>
<dbReference type="InterPro" id="IPR002504">
    <property type="entry name" value="NADK"/>
</dbReference>
<dbReference type="PANTHER" id="PTHR20275">
    <property type="entry name" value="NAD KINASE"/>
    <property type="match status" value="1"/>
</dbReference>
<evidence type="ECO:0000256" key="6">
    <source>
        <dbReference type="ARBA" id="ARBA00022857"/>
    </source>
</evidence>
<evidence type="ECO:0000256" key="5">
    <source>
        <dbReference type="ARBA" id="ARBA00022840"/>
    </source>
</evidence>
<evidence type="ECO:0000256" key="4">
    <source>
        <dbReference type="ARBA" id="ARBA00022777"/>
    </source>
</evidence>
<gene>
    <name evidence="8" type="ORF">WJX73_001782</name>
</gene>
<dbReference type="HAMAP" id="MF_00361">
    <property type="entry name" value="NAD_kinase"/>
    <property type="match status" value="1"/>
</dbReference>
<sequence length="438" mass="48635">MVVHVAKPPYFQQKSSPMQGWHALARQLLCRCSCSFASPHALRQGPGLHRQQRGMGNFRGPFLPPSVRLLAHPDDSVWQPEDLSLTSHDSFAVDAVSLAQSSVDELPTPLGLQRRAHVLWKEGCPSTVLIIKKPKTLAASHILKQMGLWLHKQGLKVLVEKAVHHKEFPQFDIFEPGDEVDLCVSLGGDGTVLHLASLFEQDLPLPPVVSFAMGTLGFLTPFDVEDYQTRLLRVLQANEDRVFCTLRTRKRCEIRLNGNLRMVYHVLNECLIDRGASPSMVKMDCYIDGHFVTNILADGLIIATPSGSTAYSMSAGGPMVAPSVPGTLLTPIAPQSLSFRPLVVPEQSTIEIRLPSDSKAHARASFDGRHPMRLPRDSSIICTTSMCALPMVNLGKLDSDWYEGITQKLKWNVPIREERSQKELLETLKANDRDEHPV</sequence>
<organism evidence="8 9">
    <name type="scientific">Symbiochloris irregularis</name>
    <dbReference type="NCBI Taxonomy" id="706552"/>
    <lineage>
        <taxon>Eukaryota</taxon>
        <taxon>Viridiplantae</taxon>
        <taxon>Chlorophyta</taxon>
        <taxon>core chlorophytes</taxon>
        <taxon>Trebouxiophyceae</taxon>
        <taxon>Trebouxiales</taxon>
        <taxon>Trebouxiaceae</taxon>
        <taxon>Symbiochloris</taxon>
    </lineage>
</organism>
<keyword evidence="7" id="KW-0520">NAD</keyword>
<name>A0AAW1NWZ4_9CHLO</name>
<dbReference type="InterPro" id="IPR017437">
    <property type="entry name" value="ATP-NAD_kinase_PpnK-typ_C"/>
</dbReference>
<dbReference type="InterPro" id="IPR017438">
    <property type="entry name" value="ATP-NAD_kinase_N"/>
</dbReference>